<gene>
    <name evidence="1" type="ORF">GCM10007094_20470</name>
</gene>
<comment type="caution">
    <text evidence="1">The sequence shown here is derived from an EMBL/GenBank/DDBJ whole genome shotgun (WGS) entry which is preliminary data.</text>
</comment>
<proteinExistence type="predicted"/>
<evidence type="ECO:0000313" key="1">
    <source>
        <dbReference type="EMBL" id="GHB31680.1"/>
    </source>
</evidence>
<keyword evidence="2" id="KW-1185">Reference proteome</keyword>
<accession>A0ABQ3EDW9</accession>
<name>A0ABQ3EDW9_9HYPH</name>
<dbReference type="EMBL" id="BMXE01000003">
    <property type="protein sequence ID" value="GHB31680.1"/>
    <property type="molecule type" value="Genomic_DNA"/>
</dbReference>
<organism evidence="1 2">
    <name type="scientific">Pseudovibrio japonicus</name>
    <dbReference type="NCBI Taxonomy" id="366534"/>
    <lineage>
        <taxon>Bacteria</taxon>
        <taxon>Pseudomonadati</taxon>
        <taxon>Pseudomonadota</taxon>
        <taxon>Alphaproteobacteria</taxon>
        <taxon>Hyphomicrobiales</taxon>
        <taxon>Stappiaceae</taxon>
        <taxon>Pseudovibrio</taxon>
    </lineage>
</organism>
<evidence type="ECO:0000313" key="2">
    <source>
        <dbReference type="Proteomes" id="UP000637980"/>
    </source>
</evidence>
<reference evidence="2" key="1">
    <citation type="journal article" date="2019" name="Int. J. Syst. Evol. Microbiol.">
        <title>The Global Catalogue of Microorganisms (GCM) 10K type strain sequencing project: providing services to taxonomists for standard genome sequencing and annotation.</title>
        <authorList>
            <consortium name="The Broad Institute Genomics Platform"/>
            <consortium name="The Broad Institute Genome Sequencing Center for Infectious Disease"/>
            <person name="Wu L."/>
            <person name="Ma J."/>
        </authorList>
    </citation>
    <scope>NUCLEOTIDE SEQUENCE [LARGE SCALE GENOMIC DNA]</scope>
    <source>
        <strain evidence="2">KCTC 12861</strain>
    </source>
</reference>
<protein>
    <submittedName>
        <fullName evidence="1">Uncharacterized protein</fullName>
    </submittedName>
</protein>
<dbReference type="Proteomes" id="UP000637980">
    <property type="component" value="Unassembled WGS sequence"/>
</dbReference>
<sequence>MLAHGAGVVQIVAVRDHYLSAAFSSLWLLSNGTIRLWSDTGSKL</sequence>